<protein>
    <submittedName>
        <fullName evidence="1">Uncharacterized protein</fullName>
    </submittedName>
</protein>
<organism evidence="1 2">
    <name type="scientific">Cavenderia fasciculata</name>
    <name type="common">Slime mold</name>
    <name type="synonym">Dictyostelium fasciculatum</name>
    <dbReference type="NCBI Taxonomy" id="261658"/>
    <lineage>
        <taxon>Eukaryota</taxon>
        <taxon>Amoebozoa</taxon>
        <taxon>Evosea</taxon>
        <taxon>Eumycetozoa</taxon>
        <taxon>Dictyostelia</taxon>
        <taxon>Acytosteliales</taxon>
        <taxon>Cavenderiaceae</taxon>
        <taxon>Cavenderia</taxon>
    </lineage>
</organism>
<evidence type="ECO:0000313" key="2">
    <source>
        <dbReference type="Proteomes" id="UP000007797"/>
    </source>
</evidence>
<dbReference type="OrthoDB" id="9995210at2759"/>
<accession>F4PPG7</accession>
<dbReference type="RefSeq" id="XP_004360131.1">
    <property type="nucleotide sequence ID" value="XM_004360074.1"/>
</dbReference>
<reference evidence="2" key="1">
    <citation type="journal article" date="2011" name="Genome Res.">
        <title>Phylogeny-wide analysis of social amoeba genomes highlights ancient origins for complex intercellular communication.</title>
        <authorList>
            <person name="Heidel A.J."/>
            <person name="Lawal H.M."/>
            <person name="Felder M."/>
            <person name="Schilde C."/>
            <person name="Helps N.R."/>
            <person name="Tunggal B."/>
            <person name="Rivero F."/>
            <person name="John U."/>
            <person name="Schleicher M."/>
            <person name="Eichinger L."/>
            <person name="Platzer M."/>
            <person name="Noegel A.A."/>
            <person name="Schaap P."/>
            <person name="Gloeckner G."/>
        </authorList>
    </citation>
    <scope>NUCLEOTIDE SEQUENCE [LARGE SCALE GENOMIC DNA]</scope>
    <source>
        <strain evidence="2">SH3</strain>
    </source>
</reference>
<evidence type="ECO:0000313" key="1">
    <source>
        <dbReference type="EMBL" id="EGG22280.1"/>
    </source>
</evidence>
<dbReference type="KEGG" id="dfa:DFA_04398"/>
<dbReference type="Proteomes" id="UP000007797">
    <property type="component" value="Unassembled WGS sequence"/>
</dbReference>
<gene>
    <name evidence="1" type="ORF">DFA_04398</name>
</gene>
<name>F4PPG7_CACFS</name>
<dbReference type="EMBL" id="GL883009">
    <property type="protein sequence ID" value="EGG22280.1"/>
    <property type="molecule type" value="Genomic_DNA"/>
</dbReference>
<keyword evidence="2" id="KW-1185">Reference proteome</keyword>
<dbReference type="GeneID" id="14874761"/>
<sequence length="211" mass="24432">MALAQAKEPKQIDHPNSISIYIRQLIFNHILRRRVISQYCCHQNATLDTLNHLFEWSQVDFDLDYLKALITYFKRTLDDIKNQEILSIEETETNDFLSCAINMACKYGYLSTVKLICSFKYVHFKHIAMQKACIMDSLTLIDSSIWTRIILKSLYLTLPICIIYPQFSLKSILVASIPSIIGKLFDVFAKNSNQKDGYCSLLSMSKGYTRF</sequence>
<proteinExistence type="predicted"/>
<dbReference type="AlphaFoldDB" id="F4PPG7"/>